<dbReference type="Proteomes" id="UP000798602">
    <property type="component" value="Unassembled WGS sequence"/>
</dbReference>
<dbReference type="Gene3D" id="3.30.200.20">
    <property type="entry name" value="Phosphorylase Kinase, domain 1"/>
    <property type="match status" value="1"/>
</dbReference>
<dbReference type="PANTHER" id="PTHR44167:SF24">
    <property type="entry name" value="SERINE_THREONINE-PROTEIN KINASE CHK2"/>
    <property type="match status" value="1"/>
</dbReference>
<dbReference type="PROSITE" id="PS00108">
    <property type="entry name" value="PROTEIN_KINASE_ST"/>
    <property type="match status" value="1"/>
</dbReference>
<keyword evidence="2" id="KW-0808">Transferase</keyword>
<dbReference type="SUPFAM" id="SSF56112">
    <property type="entry name" value="Protein kinase-like (PK-like)"/>
    <property type="match status" value="1"/>
</dbReference>
<evidence type="ECO:0000313" key="3">
    <source>
        <dbReference type="Proteomes" id="UP000798602"/>
    </source>
</evidence>
<dbReference type="PROSITE" id="PS50011">
    <property type="entry name" value="PROTEIN_KINASE_DOM"/>
    <property type="match status" value="1"/>
</dbReference>
<dbReference type="InterPro" id="IPR008271">
    <property type="entry name" value="Ser/Thr_kinase_AS"/>
</dbReference>
<accession>A0ABW9Z5T2</accession>
<organism evidence="2 3">
    <name type="scientific">Flavobacterium ichthyis</name>
    <dbReference type="NCBI Taxonomy" id="2698827"/>
    <lineage>
        <taxon>Bacteria</taxon>
        <taxon>Pseudomonadati</taxon>
        <taxon>Bacteroidota</taxon>
        <taxon>Flavobacteriia</taxon>
        <taxon>Flavobacteriales</taxon>
        <taxon>Flavobacteriaceae</taxon>
        <taxon>Flavobacterium</taxon>
    </lineage>
</organism>
<reference evidence="3" key="1">
    <citation type="submission" date="2020-01" db="EMBL/GenBank/DDBJ databases">
        <title>Sphingomonas sp. strain CSW-10.</title>
        <authorList>
            <person name="Chen W.-M."/>
        </authorList>
    </citation>
    <scope>NUCLEOTIDE SEQUENCE [LARGE SCALE GENOMIC DNA]</scope>
    <source>
        <strain evidence="3">NST-5</strain>
    </source>
</reference>
<comment type="caution">
    <text evidence="2">The sequence shown here is derived from an EMBL/GenBank/DDBJ whole genome shotgun (WGS) entry which is preliminary data.</text>
</comment>
<dbReference type="InterPro" id="IPR011009">
    <property type="entry name" value="Kinase-like_dom_sf"/>
</dbReference>
<proteinExistence type="predicted"/>
<keyword evidence="2" id="KW-0418">Kinase</keyword>
<dbReference type="InterPro" id="IPR000719">
    <property type="entry name" value="Prot_kinase_dom"/>
</dbReference>
<evidence type="ECO:0000259" key="1">
    <source>
        <dbReference type="PROSITE" id="PS50011"/>
    </source>
</evidence>
<dbReference type="EMBL" id="JAABLM010000002">
    <property type="protein sequence ID" value="NBL64044.1"/>
    <property type="molecule type" value="Genomic_DNA"/>
</dbReference>
<evidence type="ECO:0000313" key="2">
    <source>
        <dbReference type="EMBL" id="NBL64044.1"/>
    </source>
</evidence>
<keyword evidence="3" id="KW-1185">Reference proteome</keyword>
<dbReference type="PANTHER" id="PTHR44167">
    <property type="entry name" value="OVARIAN-SPECIFIC SERINE/THREONINE-PROTEIN KINASE LOK-RELATED"/>
    <property type="match status" value="1"/>
</dbReference>
<dbReference type="Gene3D" id="1.10.510.10">
    <property type="entry name" value="Transferase(Phosphotransferase) domain 1"/>
    <property type="match status" value="1"/>
</dbReference>
<name>A0ABW9Z5T2_9FLAO</name>
<dbReference type="Pfam" id="PF00069">
    <property type="entry name" value="Pkinase"/>
    <property type="match status" value="1"/>
</dbReference>
<feature type="domain" description="Protein kinase" evidence="1">
    <location>
        <begin position="20"/>
        <end position="297"/>
    </location>
</feature>
<dbReference type="GO" id="GO:0016301">
    <property type="term" value="F:kinase activity"/>
    <property type="evidence" value="ECO:0007669"/>
    <property type="project" value="UniProtKB-KW"/>
</dbReference>
<dbReference type="SMART" id="SM00220">
    <property type="entry name" value="S_TKc"/>
    <property type="match status" value="1"/>
</dbReference>
<dbReference type="RefSeq" id="WP_166535867.1">
    <property type="nucleotide sequence ID" value="NZ_JAABLM010000002.1"/>
</dbReference>
<sequence length="360" mass="41482">MNDSAVDPRIKKFLSEQEDFLIDRYSNKGGFGELYFGKRNILGDRVALKFYNVKDGSGHEEAKLLLTITHDNILPILDARMIDDEISFYLTPEMSGGDLQNIIDNYIVDTTIGIEIVTNILKALTELHKNGNSLVHRDLKTGNILVDLKDGVKTYLADFGTIRKLPNNQDYVAASTYSFLYRPCEALLDNKYFKTSDIYQVGIILYQVLGGKFPMKTPHEWLTTRELKKYYSFSTDGERFDFLRFTLNNLIIKGKLLNFDSLPPFINARLKTIIKKATAIDQTKRFQSTSEFMKALFDYQKTAKRWWLESDVINAICPKSKTKYKIFKDKGGFLIQHSKDGINWRKKSQGTLKELLKELE</sequence>
<protein>
    <submittedName>
        <fullName evidence="2">Protein kinase</fullName>
    </submittedName>
</protein>
<gene>
    <name evidence="2" type="ORF">GV828_02385</name>
</gene>